<dbReference type="GO" id="GO:0005509">
    <property type="term" value="F:calcium ion binding"/>
    <property type="evidence" value="ECO:0007669"/>
    <property type="project" value="InterPro"/>
</dbReference>
<keyword evidence="6" id="KW-1185">Reference proteome</keyword>
<dbReference type="PANTHER" id="PTHR38340:SF1">
    <property type="entry name" value="S-LAYER PROTEIN"/>
    <property type="match status" value="1"/>
</dbReference>
<dbReference type="PROSITE" id="PS00330">
    <property type="entry name" value="HEMOLYSIN_CALCIUM"/>
    <property type="match status" value="4"/>
</dbReference>
<dbReference type="InterPro" id="IPR034033">
    <property type="entry name" value="Serralysin-like"/>
</dbReference>
<dbReference type="GO" id="GO:0008237">
    <property type="term" value="F:metallopeptidase activity"/>
    <property type="evidence" value="ECO:0007669"/>
    <property type="project" value="InterPro"/>
</dbReference>
<dbReference type="GO" id="GO:0006508">
    <property type="term" value="P:proteolysis"/>
    <property type="evidence" value="ECO:0007669"/>
    <property type="project" value="UniProtKB-KW"/>
</dbReference>
<dbReference type="InterPro" id="IPR006026">
    <property type="entry name" value="Peptidase_Metallo"/>
</dbReference>
<dbReference type="InterPro" id="IPR024079">
    <property type="entry name" value="MetalloPept_cat_dom_sf"/>
</dbReference>
<evidence type="ECO:0000259" key="4">
    <source>
        <dbReference type="SMART" id="SM00235"/>
    </source>
</evidence>
<protein>
    <submittedName>
        <fullName evidence="5">Protease</fullName>
    </submittedName>
</protein>
<feature type="domain" description="Peptidase metallopeptidase" evidence="4">
    <location>
        <begin position="54"/>
        <end position="231"/>
    </location>
</feature>
<dbReference type="GO" id="GO:0005615">
    <property type="term" value="C:extracellular space"/>
    <property type="evidence" value="ECO:0007669"/>
    <property type="project" value="InterPro"/>
</dbReference>
<dbReference type="CDD" id="cd04277">
    <property type="entry name" value="ZnMc_serralysin_like"/>
    <property type="match status" value="1"/>
</dbReference>
<dbReference type="Gene3D" id="3.40.390.10">
    <property type="entry name" value="Collagenase (Catalytic Domain)"/>
    <property type="match status" value="1"/>
</dbReference>
<comment type="similarity">
    <text evidence="2">Belongs to the peptidase M10B family.</text>
</comment>
<reference evidence="5 6" key="1">
    <citation type="submission" date="2019-03" db="EMBL/GenBank/DDBJ databases">
        <title>Jiella endophytica sp. nov., a novel endophytic bacterium isolated from root of Ficus microcarpa Linn. f.</title>
        <authorList>
            <person name="Tuo L."/>
        </authorList>
    </citation>
    <scope>NUCLEOTIDE SEQUENCE [LARGE SCALE GENOMIC DNA]</scope>
    <source>
        <strain evidence="5 6">CBS5Q-3</strain>
    </source>
</reference>
<evidence type="ECO:0000256" key="1">
    <source>
        <dbReference type="ARBA" id="ARBA00004613"/>
    </source>
</evidence>
<dbReference type="SMART" id="SM00235">
    <property type="entry name" value="ZnMc"/>
    <property type="match status" value="1"/>
</dbReference>
<dbReference type="Gene3D" id="2.150.10.10">
    <property type="entry name" value="Serralysin-like metalloprotease, C-terminal"/>
    <property type="match status" value="5"/>
</dbReference>
<dbReference type="SUPFAM" id="SSF51120">
    <property type="entry name" value="beta-Roll"/>
    <property type="match status" value="3"/>
</dbReference>
<dbReference type="Proteomes" id="UP000298179">
    <property type="component" value="Unassembled WGS sequence"/>
</dbReference>
<organism evidence="5 6">
    <name type="scientific">Jiella endophytica</name>
    <dbReference type="NCBI Taxonomy" id="2558362"/>
    <lineage>
        <taxon>Bacteria</taxon>
        <taxon>Pseudomonadati</taxon>
        <taxon>Pseudomonadota</taxon>
        <taxon>Alphaproteobacteria</taxon>
        <taxon>Hyphomicrobiales</taxon>
        <taxon>Aurantimonadaceae</taxon>
        <taxon>Jiella</taxon>
    </lineage>
</organism>
<dbReference type="AlphaFoldDB" id="A0A4Y8RBJ8"/>
<keyword evidence="5" id="KW-0645">Protease</keyword>
<proteinExistence type="inferred from homology"/>
<dbReference type="Pfam" id="PF00353">
    <property type="entry name" value="HemolysinCabind"/>
    <property type="match status" value="5"/>
</dbReference>
<evidence type="ECO:0000313" key="6">
    <source>
        <dbReference type="Proteomes" id="UP000298179"/>
    </source>
</evidence>
<dbReference type="Pfam" id="PF13688">
    <property type="entry name" value="Reprolysin_5"/>
    <property type="match status" value="1"/>
</dbReference>
<comment type="caution">
    <text evidence="5">The sequence shown here is derived from an EMBL/GenBank/DDBJ whole genome shotgun (WGS) entry which is preliminary data.</text>
</comment>
<keyword evidence="5" id="KW-0378">Hydrolase</keyword>
<dbReference type="EMBL" id="SOZD01000007">
    <property type="protein sequence ID" value="TFF19108.1"/>
    <property type="molecule type" value="Genomic_DNA"/>
</dbReference>
<name>A0A4Y8RBJ8_9HYPH</name>
<comment type="subcellular location">
    <subcellularLocation>
        <location evidence="1">Secreted</location>
    </subcellularLocation>
</comment>
<keyword evidence="3" id="KW-0964">Secreted</keyword>
<dbReference type="OrthoDB" id="733404at2"/>
<dbReference type="RefSeq" id="WP_134763705.1">
    <property type="nucleotide sequence ID" value="NZ_SOZD01000007.1"/>
</dbReference>
<dbReference type="InterPro" id="IPR011049">
    <property type="entry name" value="Serralysin-like_metalloprot_C"/>
</dbReference>
<sequence>MTGIVAPTDHDQAIPDEALTAPTTYVPNPHEDWQGIIYGQRWAVTDLDFSFPTSPGVYSNGYGAYGEPTSGFEALNTIQKNAVRAVFNEIESFTGLTFSEKTETTTNHAVLRFAMTDESSTAHGYYPSTAEEGGDSWYNNTGTTYDNPVLGNYAYDTFAHEIGHTLGLAHGHDTGNVYGALPYATDSNEYSIMTYRDHVGDEIDYSENETWGNPQSYMMYDIAALQYMYGADFSATGNVWSGNSVYTFSTTTGEMFINGVGQGTPGGNRILRTVWDGNGTDTYDLSNYTTDLSLDLRPGEWSTFSEDQLADLDGGSRSTNLARGNLANALLYDGDLRSLIENATGGSGNDKIVGNVADNVLSGNGGGDNIRGGDGDDTILGGAGNDILFGEAGADRINGGIGYDQASYVGSTAGVIVDLRTGTGMRGEAEGDTLISIESLRGSNYADHLIGDDADNRIRGGSGADTLRGMDGDDQLLGDGGNDIIAGNEGSDQLFGDNGADTLSGGTGSDTVDGGNGNDTFIGDFDKADDIYLGGDGVDTFDFSRLSDVLTIDLTAHIASSAQIGTDSLSGIERIYGGSGNDTITGDADTRLISGNGGADVLSGGAGDNNIFGGTGNDILRGNAGFDRLDGGRGNDTLSGGVNADIFVFIDGGGDDVITDFEEFNNSEKIDLSRVSSIIDFDDLQANHLAQDGADAVITFGGNTITLNNVNIADLDGNDFIF</sequence>
<dbReference type="InterPro" id="IPR001343">
    <property type="entry name" value="Hemolysn_Ca-bd"/>
</dbReference>
<evidence type="ECO:0000256" key="3">
    <source>
        <dbReference type="ARBA" id="ARBA00022525"/>
    </source>
</evidence>
<dbReference type="SUPFAM" id="SSF55486">
    <property type="entry name" value="Metalloproteases ('zincins'), catalytic domain"/>
    <property type="match status" value="1"/>
</dbReference>
<evidence type="ECO:0000313" key="5">
    <source>
        <dbReference type="EMBL" id="TFF19108.1"/>
    </source>
</evidence>
<dbReference type="PRINTS" id="PR00313">
    <property type="entry name" value="CABNDNGRPT"/>
</dbReference>
<accession>A0A4Y8RBJ8</accession>
<dbReference type="InterPro" id="IPR050557">
    <property type="entry name" value="RTX_toxin/Mannuronan_C5-epim"/>
</dbReference>
<evidence type="ECO:0000256" key="2">
    <source>
        <dbReference type="ARBA" id="ARBA00009490"/>
    </source>
</evidence>
<dbReference type="PANTHER" id="PTHR38340">
    <property type="entry name" value="S-LAYER PROTEIN"/>
    <property type="match status" value="1"/>
</dbReference>
<gene>
    <name evidence="5" type="ORF">E3C22_20260</name>
</gene>
<dbReference type="GO" id="GO:0008270">
    <property type="term" value="F:zinc ion binding"/>
    <property type="evidence" value="ECO:0007669"/>
    <property type="project" value="InterPro"/>
</dbReference>
<dbReference type="InterPro" id="IPR018511">
    <property type="entry name" value="Hemolysin-typ_Ca-bd_CS"/>
</dbReference>